<feature type="non-terminal residue" evidence="2">
    <location>
        <position position="303"/>
    </location>
</feature>
<feature type="region of interest" description="Disordered" evidence="1">
    <location>
        <begin position="223"/>
        <end position="303"/>
    </location>
</feature>
<protein>
    <submittedName>
        <fullName evidence="2">Uncharacterized protein</fullName>
    </submittedName>
</protein>
<dbReference type="OrthoDB" id="2993817at2759"/>
<keyword evidence="3" id="KW-1185">Reference proteome</keyword>
<evidence type="ECO:0000313" key="2">
    <source>
        <dbReference type="EMBL" id="KAJ2930813.1"/>
    </source>
</evidence>
<organism evidence="2 3">
    <name type="scientific">Candolleomyces eurysporus</name>
    <dbReference type="NCBI Taxonomy" id="2828524"/>
    <lineage>
        <taxon>Eukaryota</taxon>
        <taxon>Fungi</taxon>
        <taxon>Dikarya</taxon>
        <taxon>Basidiomycota</taxon>
        <taxon>Agaricomycotina</taxon>
        <taxon>Agaricomycetes</taxon>
        <taxon>Agaricomycetidae</taxon>
        <taxon>Agaricales</taxon>
        <taxon>Agaricineae</taxon>
        <taxon>Psathyrellaceae</taxon>
        <taxon>Candolleomyces</taxon>
    </lineage>
</organism>
<feature type="compositionally biased region" description="Basic and acidic residues" evidence="1">
    <location>
        <begin position="223"/>
        <end position="236"/>
    </location>
</feature>
<sequence length="303" mass="33857">MDSDSAVVATHAFVIDFASDLRTGNFVPEGEKPPNDMLDYQCKREPGLQAQVSLAFDTREDKSVYRCLKTIEDWLSNVSDFNTLKKPRSTWMSPEKENEANHHRYIVSSSLFQKRTTFNCPDGKYSVNYEVHPWIERNCVPHNRSWIPNPSLVSVLDGLTGTLIDIRDASDSELEQGDIVKIKFKVVRVGRVDSSGPQNPVHSGDHVGVILLKPGSKLALLSDKDQSVSMKEERTEGGSPDWGSIKEEEEDFADQTTGQPPDSDLSEGDDIVKVHTASKADSKGKRKANDEGDRKKRIVKARK</sequence>
<dbReference type="Proteomes" id="UP001140091">
    <property type="component" value="Unassembled WGS sequence"/>
</dbReference>
<feature type="compositionally biased region" description="Basic and acidic residues" evidence="1">
    <location>
        <begin position="270"/>
        <end position="294"/>
    </location>
</feature>
<accession>A0A9W8JH98</accession>
<reference evidence="2" key="1">
    <citation type="submission" date="2022-06" db="EMBL/GenBank/DDBJ databases">
        <title>Genome Sequence of Candolleomyces eurysporus.</title>
        <authorList>
            <person name="Buettner E."/>
        </authorList>
    </citation>
    <scope>NUCLEOTIDE SEQUENCE</scope>
    <source>
        <strain evidence="2">VTCC 930004</strain>
    </source>
</reference>
<gene>
    <name evidence="2" type="ORF">H1R20_g6272</name>
</gene>
<comment type="caution">
    <text evidence="2">The sequence shown here is derived from an EMBL/GenBank/DDBJ whole genome shotgun (WGS) entry which is preliminary data.</text>
</comment>
<dbReference type="AlphaFoldDB" id="A0A9W8JH98"/>
<evidence type="ECO:0000313" key="3">
    <source>
        <dbReference type="Proteomes" id="UP001140091"/>
    </source>
</evidence>
<name>A0A9W8JH98_9AGAR</name>
<dbReference type="EMBL" id="JANBPK010000819">
    <property type="protein sequence ID" value="KAJ2930813.1"/>
    <property type="molecule type" value="Genomic_DNA"/>
</dbReference>
<evidence type="ECO:0000256" key="1">
    <source>
        <dbReference type="SAM" id="MobiDB-lite"/>
    </source>
</evidence>
<proteinExistence type="predicted"/>